<evidence type="ECO:0000313" key="3">
    <source>
        <dbReference type="Proteomes" id="UP001600888"/>
    </source>
</evidence>
<proteinExistence type="predicted"/>
<dbReference type="InterPro" id="IPR023213">
    <property type="entry name" value="CAT-like_dom_sf"/>
</dbReference>
<comment type="caution">
    <text evidence="2">The sequence shown here is derived from an EMBL/GenBank/DDBJ whole genome shotgun (WGS) entry which is preliminary data.</text>
</comment>
<sequence length="524" mass="58954">MPFFSRFFLGADEQVCMPTVPTDEIYPVHFYDDTQVFRKSQGVWLIRFDDVLDPDIVHGSLERLCTLPGWRKCGGRVRINKKTGRLEIHVPEKFTAERPAVKLTRLSHSDMSINDHPLASRLPRETSTPSIQASPEEFLDLSVTPETPLTLEDFLNSDRPQFNMHIISFKDATIVSMTWPHLLGDIMSVASVSEAWSLVMAGRESEVPALLSAGDEDILETAGKHPDFQGKHILEDHRLAGVWFFLWLARYVLDMIRWPTMELRTIFLPPKTVKKLKARATMAIKAGLPEAVPSNSDQATPFVSSADVVYAWLVCMVGQATFALTSRRSIMIGFPVDIRDRAPSIFPRAQAEKGVWVQNASPPLLALVTAQDVHAEHAVARVAQSIRHTINTQGTEEQVHALYRLSRAAYEKQGLPPIFGVTNQFPIGNTNWTKAYLHDKLDFSPAVVESVCTDPTEKKRASPARKGRPAYFHGNELKPRDKRENPLSRNIIYTIGTPDGGYWAMGKFHPVVWKRIRESLSELA</sequence>
<feature type="region of interest" description="Disordered" evidence="1">
    <location>
        <begin position="454"/>
        <end position="483"/>
    </location>
</feature>
<dbReference type="Proteomes" id="UP001600888">
    <property type="component" value="Unassembled WGS sequence"/>
</dbReference>
<organism evidence="2 3">
    <name type="scientific">Diaporthe vaccinii</name>
    <dbReference type="NCBI Taxonomy" id="105482"/>
    <lineage>
        <taxon>Eukaryota</taxon>
        <taxon>Fungi</taxon>
        <taxon>Dikarya</taxon>
        <taxon>Ascomycota</taxon>
        <taxon>Pezizomycotina</taxon>
        <taxon>Sordariomycetes</taxon>
        <taxon>Sordariomycetidae</taxon>
        <taxon>Diaporthales</taxon>
        <taxon>Diaporthaceae</taxon>
        <taxon>Diaporthe</taxon>
        <taxon>Diaporthe eres species complex</taxon>
    </lineage>
</organism>
<dbReference type="Gene3D" id="3.30.559.10">
    <property type="entry name" value="Chloramphenicol acetyltransferase-like domain"/>
    <property type="match status" value="2"/>
</dbReference>
<accession>A0ABR4DQR6</accession>
<keyword evidence="3" id="KW-1185">Reference proteome</keyword>
<dbReference type="EMBL" id="JBAWTH010000218">
    <property type="protein sequence ID" value="KAL2272739.1"/>
    <property type="molecule type" value="Genomic_DNA"/>
</dbReference>
<evidence type="ECO:0008006" key="4">
    <source>
        <dbReference type="Google" id="ProtNLM"/>
    </source>
</evidence>
<protein>
    <recommendedName>
        <fullName evidence="4">LysR family regulatory protein</fullName>
    </recommendedName>
</protein>
<name>A0ABR4DQR6_9PEZI</name>
<evidence type="ECO:0000313" key="2">
    <source>
        <dbReference type="EMBL" id="KAL2272739.1"/>
    </source>
</evidence>
<gene>
    <name evidence="2" type="ORF">FJTKL_06016</name>
</gene>
<reference evidence="2 3" key="1">
    <citation type="submission" date="2024-03" db="EMBL/GenBank/DDBJ databases">
        <title>A high-quality draft genome sequence of Diaporthe vaccinii, a causative agent of upright dieback and viscid rot disease in cranberry plants.</title>
        <authorList>
            <person name="Sarrasin M."/>
            <person name="Lang B.F."/>
            <person name="Burger G."/>
        </authorList>
    </citation>
    <scope>NUCLEOTIDE SEQUENCE [LARGE SCALE GENOMIC DNA]</scope>
    <source>
        <strain evidence="2 3">IS7</strain>
    </source>
</reference>
<feature type="region of interest" description="Disordered" evidence="1">
    <location>
        <begin position="112"/>
        <end position="131"/>
    </location>
</feature>
<evidence type="ECO:0000256" key="1">
    <source>
        <dbReference type="SAM" id="MobiDB-lite"/>
    </source>
</evidence>